<dbReference type="SUPFAM" id="SSF53850">
    <property type="entry name" value="Periplasmic binding protein-like II"/>
    <property type="match status" value="1"/>
</dbReference>
<dbReference type="OrthoDB" id="9774451at2"/>
<dbReference type="PANTHER" id="PTHR35936">
    <property type="entry name" value="MEMBRANE-BOUND LYTIC MUREIN TRANSGLYCOSYLASE F"/>
    <property type="match status" value="1"/>
</dbReference>
<dbReference type="Gene3D" id="3.40.190.10">
    <property type="entry name" value="Periplasmic binding protein-like II"/>
    <property type="match status" value="2"/>
</dbReference>
<gene>
    <name evidence="3" type="primary">artJ</name>
    <name evidence="3" type="ORF">LuPra_00352</name>
</gene>
<evidence type="ECO:0000256" key="1">
    <source>
        <dbReference type="ARBA" id="ARBA00022729"/>
    </source>
</evidence>
<evidence type="ECO:0000313" key="4">
    <source>
        <dbReference type="Proteomes" id="UP000076079"/>
    </source>
</evidence>
<evidence type="ECO:0000313" key="3">
    <source>
        <dbReference type="EMBL" id="AMY07185.1"/>
    </source>
</evidence>
<dbReference type="STRING" id="1855912.LuPra_00352"/>
<dbReference type="Pfam" id="PF00497">
    <property type="entry name" value="SBP_bac_3"/>
    <property type="match status" value="1"/>
</dbReference>
<evidence type="ECO:0000259" key="2">
    <source>
        <dbReference type="SMART" id="SM00062"/>
    </source>
</evidence>
<dbReference type="SMART" id="SM00062">
    <property type="entry name" value="PBPb"/>
    <property type="match status" value="1"/>
</dbReference>
<name>A0A143PFA1_LUTPR</name>
<keyword evidence="4" id="KW-1185">Reference proteome</keyword>
<dbReference type="RefSeq" id="WP_110169169.1">
    <property type="nucleotide sequence ID" value="NZ_CP015136.1"/>
</dbReference>
<reference evidence="4" key="2">
    <citation type="submission" date="2016-04" db="EMBL/GenBank/DDBJ databases">
        <title>First Complete Genome Sequence of a Subdivision 6 Acidobacterium.</title>
        <authorList>
            <person name="Huang S."/>
            <person name="Vieira S."/>
            <person name="Bunk B."/>
            <person name="Riedel T."/>
            <person name="Sproeer C."/>
            <person name="Overmann J."/>
        </authorList>
    </citation>
    <scope>NUCLEOTIDE SEQUENCE [LARGE SCALE GENOMIC DNA]</scope>
    <source>
        <strain evidence="4">DSM 100886 HEG_-6_39</strain>
    </source>
</reference>
<dbReference type="Proteomes" id="UP000076079">
    <property type="component" value="Chromosome"/>
</dbReference>
<accession>A0A143PFA1</accession>
<sequence>MRKMLVGSRVAGLTGALLVAVLGAWLGAAQTRPLRLFSTAWPPFTNEVGQPRFALDLVEAAFARFNQPSTTTIVAPGQFTTMLLSGDFDGSAAAWRDAERERVLLYSDPYLENRLVLVGRKGSDVSATALSALAGRRIALVEGYSYGVEVDNSGPTFVRAASEEDSLAKLLGGQVDYVLMDDLVVQYIADNHAREAQAKLQLGTRPMVKRPLYLVIRRSHPDAQGIIDRFNAQLRGMIADRTYHRLLHVDWIRADVDGDGLFEYIPGNDTKGVTEPKRAYSIFSPVEEPKAATIPVAESTQPRFYVGGNIYRDWASVPANYKAAGNMPPPPARATASLFRFAW</sequence>
<dbReference type="InterPro" id="IPR001638">
    <property type="entry name" value="Solute-binding_3/MltF_N"/>
</dbReference>
<dbReference type="KEGG" id="abac:LuPra_00352"/>
<dbReference type="AlphaFoldDB" id="A0A143PFA1"/>
<feature type="domain" description="Solute-binding protein family 3/N-terminal" evidence="2">
    <location>
        <begin position="33"/>
        <end position="255"/>
    </location>
</feature>
<keyword evidence="1" id="KW-0732">Signal</keyword>
<reference evidence="3 4" key="1">
    <citation type="journal article" date="2016" name="Genome Announc.">
        <title>First Complete Genome Sequence of a Subdivision 6 Acidobacterium Strain.</title>
        <authorList>
            <person name="Huang S."/>
            <person name="Vieira S."/>
            <person name="Bunk B."/>
            <person name="Riedel T."/>
            <person name="Sproer C."/>
            <person name="Overmann J."/>
        </authorList>
    </citation>
    <scope>NUCLEOTIDE SEQUENCE [LARGE SCALE GENOMIC DNA]</scope>
    <source>
        <strain evidence="4">DSM 100886 HEG_-6_39</strain>
    </source>
</reference>
<protein>
    <submittedName>
        <fullName evidence="3">ABC transporter arginine-binding protein 1</fullName>
    </submittedName>
</protein>
<dbReference type="PANTHER" id="PTHR35936:SF25">
    <property type="entry name" value="ABC TRANSPORTER SUBSTRATE-BINDING PROTEIN"/>
    <property type="match status" value="1"/>
</dbReference>
<organism evidence="3 4">
    <name type="scientific">Luteitalea pratensis</name>
    <dbReference type="NCBI Taxonomy" id="1855912"/>
    <lineage>
        <taxon>Bacteria</taxon>
        <taxon>Pseudomonadati</taxon>
        <taxon>Acidobacteriota</taxon>
        <taxon>Vicinamibacteria</taxon>
        <taxon>Vicinamibacterales</taxon>
        <taxon>Vicinamibacteraceae</taxon>
        <taxon>Luteitalea</taxon>
    </lineage>
</organism>
<proteinExistence type="predicted"/>
<dbReference type="EMBL" id="CP015136">
    <property type="protein sequence ID" value="AMY07185.1"/>
    <property type="molecule type" value="Genomic_DNA"/>
</dbReference>